<protein>
    <submittedName>
        <fullName evidence="2">Uncharacterized protein</fullName>
    </submittedName>
</protein>
<reference evidence="2 3" key="1">
    <citation type="submission" date="2019-01" db="EMBL/GenBank/DDBJ databases">
        <title>Sequencing of cultivated peanut Arachis hypogaea provides insights into genome evolution and oil improvement.</title>
        <authorList>
            <person name="Chen X."/>
        </authorList>
    </citation>
    <scope>NUCLEOTIDE SEQUENCE [LARGE SCALE GENOMIC DNA]</scope>
    <source>
        <strain evidence="3">cv. Fuhuasheng</strain>
        <tissue evidence="2">Leaves</tissue>
    </source>
</reference>
<feature type="region of interest" description="Disordered" evidence="1">
    <location>
        <begin position="125"/>
        <end position="155"/>
    </location>
</feature>
<dbReference type="PANTHER" id="PTHR17985:SF16">
    <property type="entry name" value="TRANSPORT_GOLGI ORGANIZATION-LIKE PROTEIN (DUF833)"/>
    <property type="match status" value="1"/>
</dbReference>
<dbReference type="Pfam" id="PF05742">
    <property type="entry name" value="TANGO2"/>
    <property type="match status" value="1"/>
</dbReference>
<feature type="compositionally biased region" description="Polar residues" evidence="1">
    <location>
        <begin position="142"/>
        <end position="154"/>
    </location>
</feature>
<proteinExistence type="predicted"/>
<dbReference type="InterPro" id="IPR008551">
    <property type="entry name" value="TANGO2"/>
</dbReference>
<evidence type="ECO:0000313" key="2">
    <source>
        <dbReference type="EMBL" id="RYR62602.1"/>
    </source>
</evidence>
<dbReference type="Proteomes" id="UP000289738">
    <property type="component" value="Chromosome A04"/>
</dbReference>
<dbReference type="PANTHER" id="PTHR17985">
    <property type="entry name" value="SER/THR-RICH PROTEIN T10 IN DGCR REGION"/>
    <property type="match status" value="1"/>
</dbReference>
<evidence type="ECO:0000256" key="1">
    <source>
        <dbReference type="SAM" id="MobiDB-lite"/>
    </source>
</evidence>
<dbReference type="EMBL" id="SDMP01000004">
    <property type="protein sequence ID" value="RYR62602.1"/>
    <property type="molecule type" value="Genomic_DNA"/>
</dbReference>
<comment type="caution">
    <text evidence="2">The sequence shown here is derived from an EMBL/GenBank/DDBJ whole genome shotgun (WGS) entry which is preliminary data.</text>
</comment>
<dbReference type="AlphaFoldDB" id="A0A445DHL6"/>
<name>A0A445DHL6_ARAHY</name>
<keyword evidence="3" id="KW-1185">Reference proteome</keyword>
<accession>A0A445DHL6</accession>
<evidence type="ECO:0000313" key="3">
    <source>
        <dbReference type="Proteomes" id="UP000289738"/>
    </source>
</evidence>
<sequence>MFPDEVTLHGKEAKNGHVMEEEGWTKVIAKGKEKLVFSKVAQNGSLEKKHLVSTKKIGLSSGKGPVIKKEEKALMGHGASIGSSKFRKHHAPMLGKGKNQGANLIPAVATFTPIIKNGHKRLRPASLQSSPVPLSNDGGVGQQQRISPSTSPNAMGSAPEQVQYYEHLIVSSLKFDQYSKYVCAKGHLYMKAYDLSDVSFNKGKFRGMCIAVFMWQAHTKYPFILLHNRDEFYYRPTEPLGWWAGDIILGGRDELGGGTWLGSTRDGRVAFLTNFREVESLLEPKTRGDLPLRFLQSKKSPQEFAEQIVEEAHVYNGFNLVCVDICSSTMVYVFNRPKPGYFSVTPGIHVLTNAALDSPWPKAERLRHSFKELVDRYGESEFPIKEMVEQLMTNTIKDEDSKLPGIHPPERERPMSSIFVKEDLTRYGTRSTSALLVKSNKEVSFYEKYLDKEQWRENTMAYQINET</sequence>
<organism evidence="2 3">
    <name type="scientific">Arachis hypogaea</name>
    <name type="common">Peanut</name>
    <dbReference type="NCBI Taxonomy" id="3818"/>
    <lineage>
        <taxon>Eukaryota</taxon>
        <taxon>Viridiplantae</taxon>
        <taxon>Streptophyta</taxon>
        <taxon>Embryophyta</taxon>
        <taxon>Tracheophyta</taxon>
        <taxon>Spermatophyta</taxon>
        <taxon>Magnoliopsida</taxon>
        <taxon>eudicotyledons</taxon>
        <taxon>Gunneridae</taxon>
        <taxon>Pentapetalae</taxon>
        <taxon>rosids</taxon>
        <taxon>fabids</taxon>
        <taxon>Fabales</taxon>
        <taxon>Fabaceae</taxon>
        <taxon>Papilionoideae</taxon>
        <taxon>50 kb inversion clade</taxon>
        <taxon>dalbergioids sensu lato</taxon>
        <taxon>Dalbergieae</taxon>
        <taxon>Pterocarpus clade</taxon>
        <taxon>Arachis</taxon>
    </lineage>
</organism>
<gene>
    <name evidence="2" type="ORF">Ahy_A04g020311</name>
</gene>